<evidence type="ECO:0000256" key="1">
    <source>
        <dbReference type="ARBA" id="ARBA00008343"/>
    </source>
</evidence>
<feature type="domain" description="HhH-GPD" evidence="12">
    <location>
        <begin position="38"/>
        <end position="186"/>
    </location>
</feature>
<evidence type="ECO:0000256" key="2">
    <source>
        <dbReference type="ARBA" id="ARBA00022485"/>
    </source>
</evidence>
<accession>A0ABT9FPC2</accession>
<evidence type="ECO:0000256" key="6">
    <source>
        <dbReference type="ARBA" id="ARBA00023004"/>
    </source>
</evidence>
<evidence type="ECO:0000256" key="10">
    <source>
        <dbReference type="HAMAP-Rule" id="MF_00942"/>
    </source>
</evidence>
<dbReference type="EMBL" id="JAPCKK010000014">
    <property type="protein sequence ID" value="MDP4096580.1"/>
    <property type="molecule type" value="Genomic_DNA"/>
</dbReference>
<dbReference type="InterPro" id="IPR011257">
    <property type="entry name" value="DNA_glycosylase"/>
</dbReference>
<comment type="function">
    <text evidence="10">DNA repair enzyme that has both DNA N-glycosylase activity and AP-lyase activity. The DNA N-glycosylase activity releases various damaged pyrimidines from DNA by cleaving the N-glycosidic bond, leaving an AP (apurinic/apyrimidinic) site. The AP-lyase activity cleaves the phosphodiester bond 3' to the AP site by a beta-elimination, leaving a 3'-terminal unsaturated sugar and a product with a terminal 5'-phosphate.</text>
</comment>
<gene>
    <name evidence="10 13" type="primary">nth</name>
    <name evidence="13" type="ORF">OIN60_07340</name>
</gene>
<dbReference type="InterPro" id="IPR000445">
    <property type="entry name" value="HhH_motif"/>
</dbReference>
<evidence type="ECO:0000256" key="11">
    <source>
        <dbReference type="SAM" id="MobiDB-lite"/>
    </source>
</evidence>
<evidence type="ECO:0000256" key="8">
    <source>
        <dbReference type="ARBA" id="ARBA00023204"/>
    </source>
</evidence>
<name>A0ABT9FPC2_9BACL</name>
<dbReference type="InterPro" id="IPR023170">
    <property type="entry name" value="HhH_base_excis_C"/>
</dbReference>
<feature type="binding site" evidence="10">
    <location>
        <position position="195"/>
    </location>
    <ligand>
        <name>[4Fe-4S] cluster</name>
        <dbReference type="ChEBI" id="CHEBI:49883"/>
    </ligand>
</feature>
<dbReference type="InterPro" id="IPR003651">
    <property type="entry name" value="Endonuclease3_FeS-loop_motif"/>
</dbReference>
<keyword evidence="3 10" id="KW-0479">Metal-binding</keyword>
<keyword evidence="13" id="KW-0255">Endonuclease</keyword>
<dbReference type="PIRSF" id="PIRSF001435">
    <property type="entry name" value="Nth"/>
    <property type="match status" value="1"/>
</dbReference>
<dbReference type="Pfam" id="PF00730">
    <property type="entry name" value="HhH-GPD"/>
    <property type="match status" value="1"/>
</dbReference>
<keyword evidence="4 10" id="KW-0227">DNA damage</keyword>
<dbReference type="SMART" id="SM00525">
    <property type="entry name" value="FES"/>
    <property type="match status" value="1"/>
</dbReference>
<keyword evidence="7 10" id="KW-0411">Iron-sulfur</keyword>
<feature type="binding site" evidence="10">
    <location>
        <position position="204"/>
    </location>
    <ligand>
        <name>[4Fe-4S] cluster</name>
        <dbReference type="ChEBI" id="CHEBI:49883"/>
    </ligand>
</feature>
<dbReference type="PANTHER" id="PTHR10359:SF18">
    <property type="entry name" value="ENDONUCLEASE III"/>
    <property type="match status" value="1"/>
</dbReference>
<dbReference type="GO" id="GO:0004519">
    <property type="term" value="F:endonuclease activity"/>
    <property type="evidence" value="ECO:0007669"/>
    <property type="project" value="UniProtKB-KW"/>
</dbReference>
<evidence type="ECO:0000256" key="7">
    <source>
        <dbReference type="ARBA" id="ARBA00023014"/>
    </source>
</evidence>
<keyword evidence="13" id="KW-0540">Nuclease</keyword>
<sequence length="239" mass="27333">MNAATARHILDTIGNMFPDAHCELNHSNAFELTIAVLLSAQCTDETVNKVTADLFQKYKTPEDYMSVPLEELEQDIRRIGLYRNKAKHIQNLCRMLVEQYAGEVPDTHDKLVQLPGVGRKTANVVVSNAFGVPAIAVDTHVERVSKRLGLAGWDDSVLEVEKKLMKRVPREEWTLTHHRLIFFGRYHCKAQNPQCQVCPLLDVCREGKKRMKTSRIRKDKEQETSAKRQVAKKRLQSLE</sequence>
<dbReference type="Gene3D" id="1.10.1670.10">
    <property type="entry name" value="Helix-hairpin-Helix base-excision DNA repair enzymes (C-terminal)"/>
    <property type="match status" value="1"/>
</dbReference>
<dbReference type="Gene3D" id="1.10.340.30">
    <property type="entry name" value="Hypothetical protein, domain 2"/>
    <property type="match status" value="1"/>
</dbReference>
<dbReference type="HAMAP" id="MF_00942">
    <property type="entry name" value="Nth"/>
    <property type="match status" value="1"/>
</dbReference>
<evidence type="ECO:0000313" key="13">
    <source>
        <dbReference type="EMBL" id="MDP4096580.1"/>
    </source>
</evidence>
<reference evidence="13 14" key="1">
    <citation type="submission" date="2022-10" db="EMBL/GenBank/DDBJ databases">
        <title>Paenibacillus description and whole genome data of maize root bacterial community.</title>
        <authorList>
            <person name="Marton D."/>
            <person name="Farkas M."/>
            <person name="Cserhati M."/>
        </authorList>
    </citation>
    <scope>NUCLEOTIDE SEQUENCE [LARGE SCALE GENOMIC DNA]</scope>
    <source>
        <strain evidence="13 14">P96</strain>
    </source>
</reference>
<dbReference type="Proteomes" id="UP001241848">
    <property type="component" value="Unassembled WGS sequence"/>
</dbReference>
<dbReference type="SMART" id="SM00478">
    <property type="entry name" value="ENDO3c"/>
    <property type="match status" value="1"/>
</dbReference>
<feature type="compositionally biased region" description="Basic residues" evidence="11">
    <location>
        <begin position="229"/>
        <end position="239"/>
    </location>
</feature>
<evidence type="ECO:0000259" key="12">
    <source>
        <dbReference type="SMART" id="SM00478"/>
    </source>
</evidence>
<keyword evidence="6 10" id="KW-0408">Iron</keyword>
<dbReference type="SUPFAM" id="SSF48150">
    <property type="entry name" value="DNA-glycosylase"/>
    <property type="match status" value="1"/>
</dbReference>
<comment type="cofactor">
    <cofactor evidence="10">
        <name>[4Fe-4S] cluster</name>
        <dbReference type="ChEBI" id="CHEBI:49883"/>
    </cofactor>
    <text evidence="10">Binds 1 [4Fe-4S] cluster.</text>
</comment>
<feature type="region of interest" description="Disordered" evidence="11">
    <location>
        <begin position="212"/>
        <end position="239"/>
    </location>
</feature>
<comment type="catalytic activity">
    <reaction evidence="10">
        <text>2'-deoxyribonucleotide-(2'-deoxyribose 5'-phosphate)-2'-deoxyribonucleotide-DNA = a 3'-end 2'-deoxyribonucleotide-(2,3-dehydro-2,3-deoxyribose 5'-phosphate)-DNA + a 5'-end 5'-phospho-2'-deoxyribonucleoside-DNA + H(+)</text>
        <dbReference type="Rhea" id="RHEA:66592"/>
        <dbReference type="Rhea" id="RHEA-COMP:13180"/>
        <dbReference type="Rhea" id="RHEA-COMP:16897"/>
        <dbReference type="Rhea" id="RHEA-COMP:17067"/>
        <dbReference type="ChEBI" id="CHEBI:15378"/>
        <dbReference type="ChEBI" id="CHEBI:136412"/>
        <dbReference type="ChEBI" id="CHEBI:157695"/>
        <dbReference type="ChEBI" id="CHEBI:167181"/>
        <dbReference type="EC" id="4.2.99.18"/>
    </reaction>
</comment>
<dbReference type="RefSeq" id="WP_305754210.1">
    <property type="nucleotide sequence ID" value="NZ_JAPCKK010000014.1"/>
</dbReference>
<dbReference type="InterPro" id="IPR005759">
    <property type="entry name" value="Nth"/>
</dbReference>
<proteinExistence type="inferred from homology"/>
<keyword evidence="8 10" id="KW-0234">DNA repair</keyword>
<dbReference type="NCBIfam" id="TIGR01083">
    <property type="entry name" value="nth"/>
    <property type="match status" value="1"/>
</dbReference>
<feature type="binding site" evidence="10">
    <location>
        <position position="188"/>
    </location>
    <ligand>
        <name>[4Fe-4S] cluster</name>
        <dbReference type="ChEBI" id="CHEBI:49883"/>
    </ligand>
</feature>
<protein>
    <recommendedName>
        <fullName evidence="10">Endonuclease III</fullName>
        <ecNumber evidence="10">4.2.99.18</ecNumber>
    </recommendedName>
    <alternativeName>
        <fullName evidence="10">DNA-(apurinic or apyrimidinic site) lyase</fullName>
    </alternativeName>
</protein>
<feature type="compositionally biased region" description="Basic and acidic residues" evidence="11">
    <location>
        <begin position="216"/>
        <end position="226"/>
    </location>
</feature>
<feature type="binding site" evidence="10">
    <location>
        <position position="198"/>
    </location>
    <ligand>
        <name>[4Fe-4S] cluster</name>
        <dbReference type="ChEBI" id="CHEBI:49883"/>
    </ligand>
</feature>
<dbReference type="Pfam" id="PF00633">
    <property type="entry name" value="HHH"/>
    <property type="match status" value="1"/>
</dbReference>
<dbReference type="InterPro" id="IPR003265">
    <property type="entry name" value="HhH-GPD_domain"/>
</dbReference>
<dbReference type="PANTHER" id="PTHR10359">
    <property type="entry name" value="A/G-SPECIFIC ADENINE GLYCOSYLASE/ENDONUCLEASE III"/>
    <property type="match status" value="1"/>
</dbReference>
<dbReference type="CDD" id="cd00056">
    <property type="entry name" value="ENDO3c"/>
    <property type="match status" value="1"/>
</dbReference>
<dbReference type="InterPro" id="IPR004036">
    <property type="entry name" value="Endonuclease-III-like_CS2"/>
</dbReference>
<keyword evidence="10" id="KW-0238">DNA-binding</keyword>
<keyword evidence="5 10" id="KW-0378">Hydrolase</keyword>
<evidence type="ECO:0000256" key="9">
    <source>
        <dbReference type="ARBA" id="ARBA00023295"/>
    </source>
</evidence>
<keyword evidence="9 10" id="KW-0326">Glycosidase</keyword>
<dbReference type="PROSITE" id="PS01155">
    <property type="entry name" value="ENDONUCLEASE_III_2"/>
    <property type="match status" value="1"/>
</dbReference>
<evidence type="ECO:0000313" key="14">
    <source>
        <dbReference type="Proteomes" id="UP001241848"/>
    </source>
</evidence>
<organism evidence="13 14">
    <name type="scientific">Paenibacillus zeirhizosphaerae</name>
    <dbReference type="NCBI Taxonomy" id="2987519"/>
    <lineage>
        <taxon>Bacteria</taxon>
        <taxon>Bacillati</taxon>
        <taxon>Bacillota</taxon>
        <taxon>Bacilli</taxon>
        <taxon>Bacillales</taxon>
        <taxon>Paenibacillaceae</taxon>
        <taxon>Paenibacillus</taxon>
    </lineage>
</organism>
<dbReference type="Pfam" id="PF10576">
    <property type="entry name" value="EndIII_4Fe-2S"/>
    <property type="match status" value="1"/>
</dbReference>
<dbReference type="EC" id="4.2.99.18" evidence="10"/>
<keyword evidence="2 10" id="KW-0004">4Fe-4S</keyword>
<keyword evidence="10" id="KW-0456">Lyase</keyword>
<evidence type="ECO:0000256" key="4">
    <source>
        <dbReference type="ARBA" id="ARBA00022763"/>
    </source>
</evidence>
<comment type="caution">
    <text evidence="13">The sequence shown here is derived from an EMBL/GenBank/DDBJ whole genome shotgun (WGS) entry which is preliminary data.</text>
</comment>
<comment type="similarity">
    <text evidence="1 10">Belongs to the Nth/MutY family.</text>
</comment>
<evidence type="ECO:0000256" key="3">
    <source>
        <dbReference type="ARBA" id="ARBA00022723"/>
    </source>
</evidence>
<keyword evidence="14" id="KW-1185">Reference proteome</keyword>
<evidence type="ECO:0000256" key="5">
    <source>
        <dbReference type="ARBA" id="ARBA00022801"/>
    </source>
</evidence>